<gene>
    <name evidence="1" type="ORF">ILEXP_LOCUS37223</name>
</gene>
<comment type="caution">
    <text evidence="1">The sequence shown here is derived from an EMBL/GenBank/DDBJ whole genome shotgun (WGS) entry which is preliminary data.</text>
</comment>
<sequence length="150" mass="17270">MILVTLMTRKTKEKEILEPVTNLCMKEACRIGLHVHTVSVYPFLMGWPMTGPYNSFSFLQPVTLVMGWIEELKDSRILSSWPIIAALKMTCSTGFLIFICNSPCDRVVALDFSFLYAIALATEWIEESKDPRVFEHMINLLQQFESKLHH</sequence>
<dbReference type="Proteomes" id="UP001642360">
    <property type="component" value="Unassembled WGS sequence"/>
</dbReference>
<dbReference type="EMBL" id="CAUOFW020004958">
    <property type="protein sequence ID" value="CAK9167908.1"/>
    <property type="molecule type" value="Genomic_DNA"/>
</dbReference>
<name>A0ABC8TKN8_9AQUA</name>
<reference evidence="1 2" key="1">
    <citation type="submission" date="2024-02" db="EMBL/GenBank/DDBJ databases">
        <authorList>
            <person name="Vignale AGUSTIN F."/>
            <person name="Sosa J E."/>
            <person name="Modenutti C."/>
        </authorList>
    </citation>
    <scope>NUCLEOTIDE SEQUENCE [LARGE SCALE GENOMIC DNA]</scope>
</reference>
<protein>
    <submittedName>
        <fullName evidence="1">Uncharacterized protein</fullName>
    </submittedName>
</protein>
<keyword evidence="2" id="KW-1185">Reference proteome</keyword>
<dbReference type="AlphaFoldDB" id="A0ABC8TKN8"/>
<evidence type="ECO:0000313" key="1">
    <source>
        <dbReference type="EMBL" id="CAK9167908.1"/>
    </source>
</evidence>
<proteinExistence type="predicted"/>
<accession>A0ABC8TKN8</accession>
<evidence type="ECO:0000313" key="2">
    <source>
        <dbReference type="Proteomes" id="UP001642360"/>
    </source>
</evidence>
<organism evidence="1 2">
    <name type="scientific">Ilex paraguariensis</name>
    <name type="common">yerba mate</name>
    <dbReference type="NCBI Taxonomy" id="185542"/>
    <lineage>
        <taxon>Eukaryota</taxon>
        <taxon>Viridiplantae</taxon>
        <taxon>Streptophyta</taxon>
        <taxon>Embryophyta</taxon>
        <taxon>Tracheophyta</taxon>
        <taxon>Spermatophyta</taxon>
        <taxon>Magnoliopsida</taxon>
        <taxon>eudicotyledons</taxon>
        <taxon>Gunneridae</taxon>
        <taxon>Pentapetalae</taxon>
        <taxon>asterids</taxon>
        <taxon>campanulids</taxon>
        <taxon>Aquifoliales</taxon>
        <taxon>Aquifoliaceae</taxon>
        <taxon>Ilex</taxon>
    </lineage>
</organism>